<dbReference type="NCBIfam" id="TIGR01317">
    <property type="entry name" value="GOGAT_sm_gam"/>
    <property type="match status" value="1"/>
</dbReference>
<keyword evidence="8" id="KW-0285">Flavoprotein</keyword>
<comment type="caution">
    <text evidence="22">The sequence shown here is derived from an EMBL/GenBank/DDBJ whole genome shotgun (WGS) entry which is preliminary data.</text>
</comment>
<dbReference type="PIRSF" id="PIRSF000187">
    <property type="entry name" value="GOGAT"/>
    <property type="match status" value="1"/>
</dbReference>
<comment type="pathway">
    <text evidence="3">Energy metabolism; nitrogen metabolism.</text>
</comment>
<evidence type="ECO:0000256" key="4">
    <source>
        <dbReference type="ARBA" id="ARBA00004909"/>
    </source>
</evidence>
<dbReference type="PROSITE" id="PS51278">
    <property type="entry name" value="GATASE_TYPE_2"/>
    <property type="match status" value="1"/>
</dbReference>
<keyword evidence="12" id="KW-0315">Glutamine amidotransferase</keyword>
<dbReference type="GO" id="GO:0005506">
    <property type="term" value="F:iron ion binding"/>
    <property type="evidence" value="ECO:0007669"/>
    <property type="project" value="InterPro"/>
</dbReference>
<dbReference type="Gene3D" id="3.20.20.70">
    <property type="entry name" value="Aldolase class I"/>
    <property type="match status" value="2"/>
</dbReference>
<keyword evidence="11" id="KW-0274">FAD</keyword>
<dbReference type="GO" id="GO:0016639">
    <property type="term" value="F:oxidoreductase activity, acting on the CH-NH2 group of donors, NAD or NADP as acceptor"/>
    <property type="evidence" value="ECO:0007669"/>
    <property type="project" value="InterPro"/>
</dbReference>
<comment type="cofactor">
    <cofactor evidence="1">
        <name>FMN</name>
        <dbReference type="ChEBI" id="CHEBI:58210"/>
    </cofactor>
</comment>
<evidence type="ECO:0000259" key="21">
    <source>
        <dbReference type="PROSITE" id="PS51278"/>
    </source>
</evidence>
<dbReference type="Gene3D" id="2.160.20.60">
    <property type="entry name" value="Glutamate synthase, alpha subunit, C-terminal domain"/>
    <property type="match status" value="1"/>
</dbReference>
<dbReference type="Pfam" id="PF01493">
    <property type="entry name" value="GXGXG"/>
    <property type="match status" value="1"/>
</dbReference>
<keyword evidence="13" id="KW-0560">Oxidoreductase</keyword>
<evidence type="ECO:0000256" key="7">
    <source>
        <dbReference type="ARBA" id="ARBA00022605"/>
    </source>
</evidence>
<evidence type="ECO:0000256" key="3">
    <source>
        <dbReference type="ARBA" id="ARBA00004802"/>
    </source>
</evidence>
<dbReference type="Pfam" id="PF14691">
    <property type="entry name" value="Fer4_20"/>
    <property type="match status" value="1"/>
</dbReference>
<dbReference type="STRING" id="246404.A0A507F013"/>
<dbReference type="UniPathway" id="UPA00634">
    <property type="reaction ID" value="UER00690"/>
</dbReference>
<dbReference type="InterPro" id="IPR051394">
    <property type="entry name" value="Glutamate_Synthase"/>
</dbReference>
<dbReference type="InterPro" id="IPR028261">
    <property type="entry name" value="DPD_II"/>
</dbReference>
<dbReference type="GO" id="GO:0051538">
    <property type="term" value="F:3 iron, 4 sulfur cluster binding"/>
    <property type="evidence" value="ECO:0007669"/>
    <property type="project" value="UniProtKB-KW"/>
</dbReference>
<keyword evidence="9" id="KW-0288">FMN</keyword>
<keyword evidence="16" id="KW-0314">Glutamate biosynthesis</keyword>
<evidence type="ECO:0000256" key="2">
    <source>
        <dbReference type="ARBA" id="ARBA00001974"/>
    </source>
</evidence>
<feature type="binding site" evidence="20">
    <location>
        <position position="1224"/>
    </location>
    <ligand>
        <name>[3Fe-4S] cluster</name>
        <dbReference type="ChEBI" id="CHEBI:21137"/>
    </ligand>
</feature>
<comment type="pathway">
    <text evidence="4">Nitrogen metabolism.</text>
</comment>
<dbReference type="PANTHER" id="PTHR43100">
    <property type="entry name" value="GLUTAMATE SYNTHASE [NADPH] SMALL CHAIN"/>
    <property type="match status" value="1"/>
</dbReference>
<dbReference type="GO" id="GO:0050660">
    <property type="term" value="F:flavin adenine dinucleotide binding"/>
    <property type="evidence" value="ECO:0007669"/>
    <property type="project" value="InterPro"/>
</dbReference>
<keyword evidence="23" id="KW-1185">Reference proteome</keyword>
<feature type="binding site" evidence="20">
    <location>
        <position position="1229"/>
    </location>
    <ligand>
        <name>[3Fe-4S] cluster</name>
        <dbReference type="ChEBI" id="CHEBI:21137"/>
    </ligand>
</feature>
<evidence type="ECO:0000256" key="15">
    <source>
        <dbReference type="ARBA" id="ARBA00023014"/>
    </source>
</evidence>
<dbReference type="InterPro" id="IPR006982">
    <property type="entry name" value="Glu_synth_centr_N"/>
</dbReference>
<sequence>MQTSHSMLYQAHSMLCNMTHRGAEGADSRDGDGAGIMLSIPHKFLMDAVEANPEWSQFKSLLVPSHYAVGNVFFMPRVAAPAKTSSASSDSDSDSEADVSTISSTAVDEMKIKFEEIAARVGLQVLFWRPVPRDSTILGPISKSQEPVILQPFIVAAASQPELTISATASSGDDGPVDVNDAFERQLYLLRKIATHTFNGSYTDSEVSAANVFYVCSLSSRQIVYKGLLAPIQVFKYFVDLNDVNFESSFALVHSRFSTNTFPSWERAHPMRWIAHNGEINTLRGNKNWMRAREGALEVPASLSPAPFYNAAEDIKAGVATPLKSLEPLFPIIEANGSDSSSLDNVAELLHIMSPHLNLPDAVAVMIPEALTPTAESVKAKPDALKSFHEWAACVMEPWDGPALVTFSDGRRVGARLDRNGLRPCRYVITSNDMMICASEVGILGGIDDNIVKKGRLEPGRMLVVDMEKGVVNFDEEEEDQESLTGALSRISRLNDYEAWIKNGMVSMNELREWWKSQSQESFLASKLTDDGLPTLADPRFKFFGLDMEQLNMILIPMFVDAKEALGSMGIDIPLACLSNAPQPLYNYFRQHFAQVTNPPIDPIRETLVMSLTCYLGAEGNLLDMSPHQVARLKLESPILSPYDMDCLRNGIEKFGTSTPRGHWKVQTIDTTYPVSDGTGAYQSTLDRVCDEVLSVITQAKTQDKLLVILSDKNVGKDRLALSALASLGGVHHFLLRKKLRGRVSLIVETGEAREVHHFCILVGYGADAIYPYISYELIAKLKRDNLVKTDKPAEQLIKNYIKSSNDGIKKVMSKMGISTLQSYKAAQIFECLGLCANVISRCFKGTPSRIGGIDFPQIAADSMKLHETAWPVRPTLSYNDDTFPETGNYHWRNGAEPHINDPTSVGSLQDAVRNKNKSSYETYSKHCHDQIKHCTLRGMLDFDFGSTESAVPIDEVEPWTAIVKRFCTGAMSYGSISIEAHSALAIAMNQLGGKSNTGEGGEDPERSTIPDAATGLSMRSAIKQVASGRFGVTSFYLADADELQIKLAQGAKPGEGGELPGHKVTGDIAKTRKSTPGVGLISPPPHHDIYSIEDLKQLIYDLKCANPSARISVKLVSEVGVSVIASGVAKAKAEHILISGHDGGTGASRWTGIKHAGVPWELGLTETHQTLVAKGLRGRVVLQTDGQIKTGRDVAIACLLGAEEWGFATTPLIAMGCTMMRKCHLNTCPVGIATQDPVLRAKFAGSPEHVVNFFYYVAEELRGIMARLGFRTINEMVGRADRLKVDQSALTPKTRMLDLTPILLPTFAPGVQMYNVEGQDHKLEARLDNRMIELAKESIKTGAKSSMAFSIVNTERTVGTTLSYHVSKAFGEPGLPDDTIHVKLDGSAGQSLGAFVTRGITIELEGDANDYVGKGLSGGHLVLYPPKSSTFNSHENVIVGNACFYGATSGHAFVSGIAAERFCVRNSGATVVIEGVGDHGCEYMTGGRVVILGHCGRNFAAGMSGGIAYVLDSDATFASKVNMEMVSLEAVANPKEITYLRRLIEEHHTRTGSKIAKSVLHNWMSVLPKFVKVYPHDYKAAVERAEAEAAAKAPAPVAAPVQQVVEEPVLLDLEDSVPDAEMVRTADKVRGFVKYSRKTDSYRNAAKRVKDFDEINARLTAPELKIQAARCMDCGVPFCQSDNTGCPIGNVIPKWNDLVFNDRWKEALNRLLLTNNFPEFTGRVCPAPCEGSCVLGINELPVAIKSIECAIIDKGFAEGWMAPNPPSFRTGKRIAIVGSGPAGLAAADQLNKAGHLVTVYDRNDRFGGLLMYGIPNMKLDKKVVQRRIDLMASEGIKFVPNADVGKNVDATALQSENDAILLATGATWPRDLKIPNRELDGIHFAMEFLQSATKSLLDSSLEDGQYLSVKGKNVIVIGGGDTGNDCIGTSVRLGAKSVVNFELLPQPPNVRGGDNPWPQYPRVFKVDYGHAEVKAAHGKDPREYQILSKEFVSDGNGRVKGIQTVKVEWTKTESGRWEMTEIAGSEHFYEAEMVFLSMGFLGPETEIIEQLQVKKDARSNVQTAQNKYSTSVSGVFAAGDCRRGQSLIVWGINEGRMAAREIDMFLTGNTRLPSRGGV</sequence>
<dbReference type="FunFam" id="3.20.20.70:FF:000017">
    <property type="entry name" value="Glutamate synthase [NADH], amyloplastic"/>
    <property type="match status" value="1"/>
</dbReference>
<evidence type="ECO:0000256" key="19">
    <source>
        <dbReference type="ARBA" id="ARBA00048867"/>
    </source>
</evidence>
<keyword evidence="15 20" id="KW-0411">Iron-sulfur</keyword>
<dbReference type="InterPro" id="IPR012220">
    <property type="entry name" value="Glu_synth_euk"/>
</dbReference>
<dbReference type="Gene3D" id="3.60.20.10">
    <property type="entry name" value="Glutamine Phosphoribosylpyrophosphate, subunit 1, domain 1"/>
    <property type="match status" value="1"/>
</dbReference>
<gene>
    <name evidence="22" type="primary">GLT1</name>
    <name evidence="22" type="ORF">CcCBS67573_g06983</name>
</gene>
<evidence type="ECO:0000256" key="13">
    <source>
        <dbReference type="ARBA" id="ARBA00023002"/>
    </source>
</evidence>
<organism evidence="22 23">
    <name type="scientific">Chytriomyces confervae</name>
    <dbReference type="NCBI Taxonomy" id="246404"/>
    <lineage>
        <taxon>Eukaryota</taxon>
        <taxon>Fungi</taxon>
        <taxon>Fungi incertae sedis</taxon>
        <taxon>Chytridiomycota</taxon>
        <taxon>Chytridiomycota incertae sedis</taxon>
        <taxon>Chytridiomycetes</taxon>
        <taxon>Chytridiales</taxon>
        <taxon>Chytriomycetaceae</taxon>
        <taxon>Chytriomyces</taxon>
    </lineage>
</organism>
<dbReference type="InterPro" id="IPR002932">
    <property type="entry name" value="Glu_synthdom"/>
</dbReference>
<comment type="pathway">
    <text evidence="5">Amino-acid biosynthesis; L-glutamate biosynthesis via GLT pathway; L-glutamate from 2-oxoglutarate and L-glutamine (NAD(+) route): step 1/1.</text>
</comment>
<dbReference type="SUPFAM" id="SSF69336">
    <property type="entry name" value="Alpha subunit of glutamate synthase, C-terminal domain"/>
    <property type="match status" value="1"/>
</dbReference>
<dbReference type="FunFam" id="2.160.20.60:FF:000001">
    <property type="entry name" value="Glutamate synthase, large subunit"/>
    <property type="match status" value="1"/>
</dbReference>
<dbReference type="FunFam" id="3.20.20.70:FF:000031">
    <property type="entry name" value="Glutamate synthase 1 [NADH]"/>
    <property type="match status" value="1"/>
</dbReference>
<evidence type="ECO:0000256" key="11">
    <source>
        <dbReference type="ARBA" id="ARBA00022827"/>
    </source>
</evidence>
<dbReference type="SUPFAM" id="SSF56235">
    <property type="entry name" value="N-terminal nucleophile aminohydrolases (Ntn hydrolases)"/>
    <property type="match status" value="1"/>
</dbReference>
<keyword evidence="10" id="KW-0479">Metal-binding</keyword>
<dbReference type="SUPFAM" id="SSF51971">
    <property type="entry name" value="Nucleotide-binding domain"/>
    <property type="match status" value="2"/>
</dbReference>
<reference evidence="22 23" key="1">
    <citation type="journal article" date="2019" name="Sci. Rep.">
        <title>Comparative genomics of chytrid fungi reveal insights into the obligate biotrophic and pathogenic lifestyle of Synchytrium endobioticum.</title>
        <authorList>
            <person name="van de Vossenberg B.T.L.H."/>
            <person name="Warris S."/>
            <person name="Nguyen H.D.T."/>
            <person name="van Gent-Pelzer M.P.E."/>
            <person name="Joly D.L."/>
            <person name="van de Geest H.C."/>
            <person name="Bonants P.J.M."/>
            <person name="Smith D.S."/>
            <person name="Levesque C.A."/>
            <person name="van der Lee T.A.J."/>
        </authorList>
    </citation>
    <scope>NUCLEOTIDE SEQUENCE [LARGE SCALE GENOMIC DNA]</scope>
    <source>
        <strain evidence="22 23">CBS 675.73</strain>
    </source>
</reference>
<name>A0A507F013_9FUNG</name>
<dbReference type="CDD" id="cd00713">
    <property type="entry name" value="GltS"/>
    <property type="match status" value="1"/>
</dbReference>
<dbReference type="InterPro" id="IPR023753">
    <property type="entry name" value="FAD/NAD-binding_dom"/>
</dbReference>
<dbReference type="GO" id="GO:0010181">
    <property type="term" value="F:FMN binding"/>
    <property type="evidence" value="ECO:0007669"/>
    <property type="project" value="InterPro"/>
</dbReference>
<dbReference type="InterPro" id="IPR036188">
    <property type="entry name" value="FAD/NAD-bd_sf"/>
</dbReference>
<evidence type="ECO:0000256" key="12">
    <source>
        <dbReference type="ARBA" id="ARBA00022962"/>
    </source>
</evidence>
<dbReference type="InterPro" id="IPR009051">
    <property type="entry name" value="Helical_ferredxn"/>
</dbReference>
<evidence type="ECO:0000256" key="17">
    <source>
        <dbReference type="ARBA" id="ARBA00023291"/>
    </source>
</evidence>
<dbReference type="Pfam" id="PF01645">
    <property type="entry name" value="Glu_synthase"/>
    <property type="match status" value="1"/>
</dbReference>
<dbReference type="SUPFAM" id="SSF51395">
    <property type="entry name" value="FMN-linked oxidoreductases"/>
    <property type="match status" value="1"/>
</dbReference>
<evidence type="ECO:0000256" key="18">
    <source>
        <dbReference type="ARBA" id="ARBA00024383"/>
    </source>
</evidence>
<dbReference type="InterPro" id="IPR002489">
    <property type="entry name" value="Glu_synth_asu_C"/>
</dbReference>
<dbReference type="InterPro" id="IPR013785">
    <property type="entry name" value="Aldolase_TIM"/>
</dbReference>
<accession>A0A507F013</accession>
<evidence type="ECO:0000256" key="14">
    <source>
        <dbReference type="ARBA" id="ARBA00023004"/>
    </source>
</evidence>
<dbReference type="CDD" id="cd00982">
    <property type="entry name" value="gltB_C"/>
    <property type="match status" value="1"/>
</dbReference>
<dbReference type="FunFam" id="1.10.1060.10:FF:000006">
    <property type="entry name" value="Glutamate synthase (NADPH/NADH)"/>
    <property type="match status" value="1"/>
</dbReference>
<dbReference type="Gene3D" id="1.10.1060.10">
    <property type="entry name" value="Alpha-helical ferredoxin"/>
    <property type="match status" value="1"/>
</dbReference>
<dbReference type="Pfam" id="PF00310">
    <property type="entry name" value="GATase_2"/>
    <property type="match status" value="2"/>
</dbReference>
<dbReference type="PANTHER" id="PTHR43100:SF1">
    <property type="entry name" value="GLUTAMATE SYNTHASE [NADPH] SMALL CHAIN"/>
    <property type="match status" value="1"/>
</dbReference>
<dbReference type="Gene3D" id="3.50.50.60">
    <property type="entry name" value="FAD/NAD(P)-binding domain"/>
    <property type="match status" value="2"/>
</dbReference>
<evidence type="ECO:0000256" key="1">
    <source>
        <dbReference type="ARBA" id="ARBA00001917"/>
    </source>
</evidence>
<feature type="domain" description="Glutamine amidotransferase type-2" evidence="21">
    <location>
        <begin position="1"/>
        <end position="468"/>
    </location>
</feature>
<dbReference type="InterPro" id="IPR006005">
    <property type="entry name" value="Glut_synth_ssu1"/>
</dbReference>
<dbReference type="Pfam" id="PF07992">
    <property type="entry name" value="Pyr_redox_2"/>
    <property type="match status" value="1"/>
</dbReference>
<protein>
    <recommendedName>
        <fullName evidence="18">glutamate synthase (NADH)</fullName>
        <ecNumber evidence="18">1.4.1.14</ecNumber>
    </recommendedName>
</protein>
<dbReference type="GO" id="GO:0016040">
    <property type="term" value="F:glutamate synthase (NADH) activity"/>
    <property type="evidence" value="ECO:0007669"/>
    <property type="project" value="UniProtKB-EC"/>
</dbReference>
<evidence type="ECO:0000256" key="5">
    <source>
        <dbReference type="ARBA" id="ARBA00004944"/>
    </source>
</evidence>
<evidence type="ECO:0000256" key="6">
    <source>
        <dbReference type="ARBA" id="ARBA00009716"/>
    </source>
</evidence>
<dbReference type="FunFam" id="3.50.50.60:FF:000022">
    <property type="entry name" value="Glutamate synthase [NADH], amyloplastic"/>
    <property type="match status" value="1"/>
</dbReference>
<evidence type="ECO:0000256" key="9">
    <source>
        <dbReference type="ARBA" id="ARBA00022643"/>
    </source>
</evidence>
<dbReference type="GO" id="GO:0019676">
    <property type="term" value="P:ammonia assimilation cycle"/>
    <property type="evidence" value="ECO:0007669"/>
    <property type="project" value="UniProtKB-ARBA"/>
</dbReference>
<dbReference type="UniPathway" id="UPA00045"/>
<dbReference type="Proteomes" id="UP000320333">
    <property type="component" value="Unassembled WGS sequence"/>
</dbReference>
<dbReference type="NCBIfam" id="NF008730">
    <property type="entry name" value="PRK11750.1"/>
    <property type="match status" value="1"/>
</dbReference>
<comment type="cofactor">
    <cofactor evidence="2">
        <name>FAD</name>
        <dbReference type="ChEBI" id="CHEBI:57692"/>
    </cofactor>
</comment>
<dbReference type="InterPro" id="IPR029055">
    <property type="entry name" value="Ntn_hydrolases_N"/>
</dbReference>
<proteinExistence type="inferred from homology"/>
<dbReference type="EC" id="1.4.1.14" evidence="18"/>
<dbReference type="EMBL" id="QEAP01000331">
    <property type="protein sequence ID" value="TPX68980.1"/>
    <property type="molecule type" value="Genomic_DNA"/>
</dbReference>
<keyword evidence="17 20" id="KW-0003">3Fe-4S</keyword>
<evidence type="ECO:0000256" key="16">
    <source>
        <dbReference type="ARBA" id="ARBA00023164"/>
    </source>
</evidence>
<dbReference type="PRINTS" id="PR00419">
    <property type="entry name" value="ADXRDTASE"/>
</dbReference>
<evidence type="ECO:0000256" key="10">
    <source>
        <dbReference type="ARBA" id="ARBA00022723"/>
    </source>
</evidence>
<dbReference type="GO" id="GO:0097054">
    <property type="term" value="P:L-glutamate biosynthetic process"/>
    <property type="evidence" value="ECO:0007669"/>
    <property type="project" value="UniProtKB-UniPathway"/>
</dbReference>
<dbReference type="FunFam" id="3.40.50.720:FF:000113">
    <property type="entry name" value="Glutamate synthase [NADH], amyloplastic"/>
    <property type="match status" value="1"/>
</dbReference>
<dbReference type="CDD" id="cd02808">
    <property type="entry name" value="GltS_FMN"/>
    <property type="match status" value="1"/>
</dbReference>
<dbReference type="InterPro" id="IPR017932">
    <property type="entry name" value="GATase_2_dom"/>
</dbReference>
<evidence type="ECO:0000256" key="20">
    <source>
        <dbReference type="PIRSR" id="PIRSR000187-2"/>
    </source>
</evidence>
<feature type="binding site" evidence="20">
    <location>
        <position position="1218"/>
    </location>
    <ligand>
        <name>[3Fe-4S] cluster</name>
        <dbReference type="ChEBI" id="CHEBI:21137"/>
    </ligand>
</feature>
<keyword evidence="14" id="KW-0408">Iron</keyword>
<dbReference type="OrthoDB" id="4327079at2759"/>
<comment type="similarity">
    <text evidence="6">Belongs to the glutamate synthase family.</text>
</comment>
<evidence type="ECO:0000313" key="22">
    <source>
        <dbReference type="EMBL" id="TPX68980.1"/>
    </source>
</evidence>
<dbReference type="Pfam" id="PF04898">
    <property type="entry name" value="Glu_syn_central"/>
    <property type="match status" value="1"/>
</dbReference>
<evidence type="ECO:0000313" key="23">
    <source>
        <dbReference type="Proteomes" id="UP000320333"/>
    </source>
</evidence>
<comment type="catalytic activity">
    <reaction evidence="19">
        <text>2 L-glutamate + NAD(+) = L-glutamine + 2-oxoglutarate + NADH + H(+)</text>
        <dbReference type="Rhea" id="RHEA:13753"/>
        <dbReference type="ChEBI" id="CHEBI:15378"/>
        <dbReference type="ChEBI" id="CHEBI:16810"/>
        <dbReference type="ChEBI" id="CHEBI:29985"/>
        <dbReference type="ChEBI" id="CHEBI:57540"/>
        <dbReference type="ChEBI" id="CHEBI:57945"/>
        <dbReference type="ChEBI" id="CHEBI:58359"/>
        <dbReference type="EC" id="1.4.1.14"/>
    </reaction>
</comment>
<comment type="cofactor">
    <cofactor evidence="20">
        <name>[3Fe-4S] cluster</name>
        <dbReference type="ChEBI" id="CHEBI:21137"/>
    </cofactor>
    <text evidence="20">Binds 1 [3Fe-4S] cluster.</text>
</comment>
<dbReference type="SUPFAM" id="SSF46548">
    <property type="entry name" value="alpha-helical ferredoxin"/>
    <property type="match status" value="1"/>
</dbReference>
<keyword evidence="7" id="KW-0028">Amino-acid biosynthesis</keyword>
<evidence type="ECO:0000256" key="8">
    <source>
        <dbReference type="ARBA" id="ARBA00022630"/>
    </source>
</evidence>
<dbReference type="InterPro" id="IPR036485">
    <property type="entry name" value="Glu_synth_asu_C_sf"/>
</dbReference>